<comment type="caution">
    <text evidence="1">The sequence shown here is derived from an EMBL/GenBank/DDBJ whole genome shotgun (WGS) entry which is preliminary data.</text>
</comment>
<keyword evidence="2" id="KW-1185">Reference proteome</keyword>
<dbReference type="EMBL" id="APRW01000009">
    <property type="protein sequence ID" value="ENX22788.1"/>
    <property type="molecule type" value="Genomic_DNA"/>
</dbReference>
<accession>N9NP58</accession>
<sequence>MHKTELGQLRFKLDCPIKETLKAYSHYLNRISSYLTIDQP</sequence>
<name>N9NP58_9GAMM</name>
<dbReference type="HOGENOM" id="CLU_3283385_0_0_6"/>
<protein>
    <submittedName>
        <fullName evidence="1">Uncharacterized protein</fullName>
    </submittedName>
</protein>
<evidence type="ECO:0000313" key="2">
    <source>
        <dbReference type="Proteomes" id="UP000013173"/>
    </source>
</evidence>
<dbReference type="AlphaFoldDB" id="N9NP58"/>
<dbReference type="Proteomes" id="UP000013173">
    <property type="component" value="Unassembled WGS sequence"/>
</dbReference>
<proteinExistence type="predicted"/>
<organism evidence="1 2">
    <name type="scientific">Acinetobacter vivianii</name>
    <dbReference type="NCBI Taxonomy" id="1776742"/>
    <lineage>
        <taxon>Bacteria</taxon>
        <taxon>Pseudomonadati</taxon>
        <taxon>Pseudomonadota</taxon>
        <taxon>Gammaproteobacteria</taxon>
        <taxon>Moraxellales</taxon>
        <taxon>Moraxellaceae</taxon>
        <taxon>Acinetobacter</taxon>
    </lineage>
</organism>
<evidence type="ECO:0000313" key="1">
    <source>
        <dbReference type="EMBL" id="ENX22788.1"/>
    </source>
</evidence>
<gene>
    <name evidence="1" type="ORF">F892_02030</name>
</gene>
<reference evidence="1 2" key="1">
    <citation type="submission" date="2013-02" db="EMBL/GenBank/DDBJ databases">
        <title>The Genome Sequence of Acinetobacter sp. NIPH 2168.</title>
        <authorList>
            <consortium name="The Broad Institute Genome Sequencing Platform"/>
            <consortium name="The Broad Institute Genome Sequencing Center for Infectious Disease"/>
            <person name="Cerqueira G."/>
            <person name="Feldgarden M."/>
            <person name="Courvalin P."/>
            <person name="Perichon B."/>
            <person name="Grillot-Courvalin C."/>
            <person name="Clermont D."/>
            <person name="Rocha E."/>
            <person name="Yoon E.-J."/>
            <person name="Nemec A."/>
            <person name="Walker B."/>
            <person name="Young S.K."/>
            <person name="Zeng Q."/>
            <person name="Gargeya S."/>
            <person name="Fitzgerald M."/>
            <person name="Haas B."/>
            <person name="Abouelleil A."/>
            <person name="Alvarado L."/>
            <person name="Arachchi H.M."/>
            <person name="Berlin A.M."/>
            <person name="Chapman S.B."/>
            <person name="Dewar J."/>
            <person name="Goldberg J."/>
            <person name="Griggs A."/>
            <person name="Gujja S."/>
            <person name="Hansen M."/>
            <person name="Howarth C."/>
            <person name="Imamovic A."/>
            <person name="Larimer J."/>
            <person name="McCowan C."/>
            <person name="Murphy C."/>
            <person name="Neiman D."/>
            <person name="Pearson M."/>
            <person name="Priest M."/>
            <person name="Roberts A."/>
            <person name="Saif S."/>
            <person name="Shea T."/>
            <person name="Sisk P."/>
            <person name="Sykes S."/>
            <person name="Wortman J."/>
            <person name="Nusbaum C."/>
            <person name="Birren B."/>
        </authorList>
    </citation>
    <scope>NUCLEOTIDE SEQUENCE [LARGE SCALE GENOMIC DNA]</scope>
    <source>
        <strain evidence="1 2">NIPH 2168</strain>
    </source>
</reference>